<evidence type="ECO:0008006" key="3">
    <source>
        <dbReference type="Google" id="ProtNLM"/>
    </source>
</evidence>
<gene>
    <name evidence="1" type="ORF">A6D6_02659</name>
</gene>
<evidence type="ECO:0000313" key="1">
    <source>
        <dbReference type="EMBL" id="KAF0804895.1"/>
    </source>
</evidence>
<accession>A0ABQ6Y6A5</accession>
<dbReference type="EMBL" id="AQPF01000023">
    <property type="protein sequence ID" value="KAF0804895.1"/>
    <property type="molecule type" value="Genomic_DNA"/>
</dbReference>
<dbReference type="Proteomes" id="UP000771797">
    <property type="component" value="Unassembled WGS sequence"/>
</dbReference>
<name>A0ABQ6Y6A5_9GAMM</name>
<evidence type="ECO:0000313" key="2">
    <source>
        <dbReference type="Proteomes" id="UP000771797"/>
    </source>
</evidence>
<protein>
    <recommendedName>
        <fullName evidence="3">DUF1566 domain-containing protein</fullName>
    </recommendedName>
</protein>
<keyword evidence="2" id="KW-1185">Reference proteome</keyword>
<organism evidence="1 2">
    <name type="scientific">Alcanivorax xiamenensis</name>
    <dbReference type="NCBI Taxonomy" id="1177156"/>
    <lineage>
        <taxon>Bacteria</taxon>
        <taxon>Pseudomonadati</taxon>
        <taxon>Pseudomonadota</taxon>
        <taxon>Gammaproteobacteria</taxon>
        <taxon>Oceanospirillales</taxon>
        <taxon>Alcanivoracaceae</taxon>
        <taxon>Alcanivorax</taxon>
    </lineage>
</organism>
<sequence>MNTANQNDALIRVPHAGAEVLLPPATIISNWLATLPGHANDAPAGIPPIGSEWPEQGGIYAGLMRGSDGHPDYHLIVATGPDAEIEEIKWGEAGEQVPGADSEWDGLANTNALCASENDPAAAVWAAGTRRNGFRDWYLAARREYALCYATVPELFQKSGYYWSSTQYSAYYAWGQDFAYGYQDDDHKDLAFRARAVRRFISTSTL</sequence>
<comment type="caution">
    <text evidence="1">The sequence shown here is derived from an EMBL/GenBank/DDBJ whole genome shotgun (WGS) entry which is preliminary data.</text>
</comment>
<dbReference type="RefSeq" id="WP_159661008.1">
    <property type="nucleotide sequence ID" value="NZ_AQPF01000023.1"/>
</dbReference>
<proteinExistence type="predicted"/>
<reference evidence="1 2" key="1">
    <citation type="submission" date="2012-09" db="EMBL/GenBank/DDBJ databases">
        <title>Genome Sequence of alkane-degrading Bacterium Alcanivorax sp. 6-D-6.</title>
        <authorList>
            <person name="Lai Q."/>
            <person name="Shao Z."/>
        </authorList>
    </citation>
    <scope>NUCLEOTIDE SEQUENCE [LARGE SCALE GENOMIC DNA]</scope>
    <source>
        <strain evidence="1 2">6-D-6</strain>
    </source>
</reference>